<evidence type="ECO:0000256" key="4">
    <source>
        <dbReference type="PROSITE-ProRule" id="PRU01161"/>
    </source>
</evidence>
<keyword evidence="2 4" id="KW-0442">Lipid degradation</keyword>
<dbReference type="EMBL" id="HBKQ01055312">
    <property type="protein sequence ID" value="CAE2281476.1"/>
    <property type="molecule type" value="Transcribed_RNA"/>
</dbReference>
<feature type="compositionally biased region" description="Low complexity" evidence="5">
    <location>
        <begin position="201"/>
        <end position="213"/>
    </location>
</feature>
<dbReference type="PANTHER" id="PTHR24185:SF1">
    <property type="entry name" value="CALCIUM-INDEPENDENT PHOSPHOLIPASE A2-GAMMA"/>
    <property type="match status" value="1"/>
</dbReference>
<evidence type="ECO:0000259" key="6">
    <source>
        <dbReference type="PROSITE" id="PS51635"/>
    </source>
</evidence>
<dbReference type="InterPro" id="IPR016035">
    <property type="entry name" value="Acyl_Trfase/lysoPLipase"/>
</dbReference>
<feature type="short sequence motif" description="GXGXXG" evidence="4">
    <location>
        <begin position="738"/>
        <end position="743"/>
    </location>
</feature>
<keyword evidence="3 4" id="KW-0443">Lipid metabolism</keyword>
<proteinExistence type="predicted"/>
<feature type="domain" description="PNPLA" evidence="6">
    <location>
        <begin position="734"/>
        <end position="975"/>
    </location>
</feature>
<protein>
    <recommendedName>
        <fullName evidence="6">PNPLA domain-containing protein</fullName>
    </recommendedName>
</protein>
<dbReference type="SUPFAM" id="SSF52151">
    <property type="entry name" value="FabD/lysophospholipase-like"/>
    <property type="match status" value="1"/>
</dbReference>
<keyword evidence="1 4" id="KW-0378">Hydrolase</keyword>
<gene>
    <name evidence="7" type="ORF">OAUR00152_LOCUS37865</name>
</gene>
<dbReference type="InterPro" id="IPR002641">
    <property type="entry name" value="PNPLA_dom"/>
</dbReference>
<evidence type="ECO:0000256" key="5">
    <source>
        <dbReference type="SAM" id="MobiDB-lite"/>
    </source>
</evidence>
<feature type="active site" description="Nucleophile" evidence="4">
    <location>
        <position position="773"/>
    </location>
</feature>
<name>A0A7S4NEI0_9STRA</name>
<evidence type="ECO:0000256" key="2">
    <source>
        <dbReference type="ARBA" id="ARBA00022963"/>
    </source>
</evidence>
<feature type="compositionally biased region" description="Basic residues" evidence="5">
    <location>
        <begin position="600"/>
        <end position="613"/>
    </location>
</feature>
<feature type="region of interest" description="Disordered" evidence="5">
    <location>
        <begin position="351"/>
        <end position="376"/>
    </location>
</feature>
<sequence>MVPNDGRGPSSPRRSQRRGGCDDDSTQGRRDYRQRGGKVRRCRRAPEVSSPPAANCVRMRALTFVALSVASLRISDAAAATSPPHPPGCFVGPAGTAERRRCRLSKCAPSCSRARRSSSTASLRSTKEPPTEETAKAKKEKKSGDLPTDLFDGLDLENFAEIAPGAFAAAAADAANDAWESAASVGSFLMQQKLAEEEGDAAAAAKGWDASSKTSGGGGGHGEKDAHRRRRVGRVEIIDETEVTGVGKDLVAGSSSIVGDEVSESTRAVSMASTTRSILEEITARLEETKAAVGGDAPARIDDEKARELDDSVTSLKGPLDSLMKDISVLPDQSGVAPIPVSSTVAEEASELSSTKTTAEMDAVTTTSGAVSEATTGKRQRWRRFFGREAKWRGRRSKAAEKAAVATPARQMEERKRVTRKKSASLPLSHPDHYTDRIGRDMRHLAVSVASSIDTPDQWKTFCDEGGGLLPLLHCIRNGARRVVDGGPEAYTLRNGSGGIVDLGEQYEEEFDAACAACRSLRDLCAISKEFSAYVTDGILRADAAWSMSVPNGEIGNDSEDDNECSSGGLISDLVALLRHANEAEKVHTQLQMQQPAGGRRIKPPSRRSRREARRRCGLYVLQLLLAMSVASDAAVNTLRSTSGVTEAVRACSSYAPAEQRRRWLRYPVEVIKRRVLRRGVSRSGSSSRPFLAAASVSDGLTGQVQRTANMVLAAVGHNAWVPKMPGQKGLRILCLDGGGTRGVTAITTLLNIVQAMGGIEVCDSFDIIAGTSTGAIIAFLVGLRRESSVQAKKRYDKLIKRIFVKSALSTPMLVFTTAAYDEAHFNKVMKEILKETSMLDSRADPTVPLVFALSSKMSSNPIQVALFRNYNYAGGELPDPFVIDPEEAREALGLDVEDDIMSEISNWSGSVTKPGKCAPRIGEGSRNPGSFRVLQRAALRATTAAPTFFKPVKMGGELYSDGGIIASNPAAIAIHEARTLFPDVPIEMVVSCGTGAFIEEKTPPRIGWDGIIGQIVSSATDGEQIHHILEDVLGQGGTAKRGLSSVSGTRYYRLNPVVGMPDDFGIDETSPEKLGDLSRITDEYLQEEEQQRKLKEISEVLEGKKGWAKFLSW</sequence>
<dbReference type="PANTHER" id="PTHR24185">
    <property type="entry name" value="CALCIUM-INDEPENDENT PHOSPHOLIPASE A2-GAMMA"/>
    <property type="match status" value="1"/>
</dbReference>
<dbReference type="Gene3D" id="3.40.1090.10">
    <property type="entry name" value="Cytosolic phospholipase A2 catalytic domain"/>
    <property type="match status" value="1"/>
</dbReference>
<feature type="short sequence motif" description="DGA/G" evidence="4">
    <location>
        <begin position="962"/>
        <end position="964"/>
    </location>
</feature>
<feature type="compositionally biased region" description="Basic and acidic residues" evidence="5">
    <location>
        <begin position="125"/>
        <end position="137"/>
    </location>
</feature>
<feature type="compositionally biased region" description="Low complexity" evidence="5">
    <location>
        <begin position="1"/>
        <end position="13"/>
    </location>
</feature>
<feature type="region of interest" description="Disordered" evidence="5">
    <location>
        <begin position="117"/>
        <end position="147"/>
    </location>
</feature>
<dbReference type="GO" id="GO:0006631">
    <property type="term" value="P:fatty acid metabolic process"/>
    <property type="evidence" value="ECO:0007669"/>
    <property type="project" value="TreeGrafter"/>
</dbReference>
<feature type="region of interest" description="Disordered" evidence="5">
    <location>
        <begin position="588"/>
        <end position="613"/>
    </location>
</feature>
<evidence type="ECO:0000256" key="1">
    <source>
        <dbReference type="ARBA" id="ARBA00022801"/>
    </source>
</evidence>
<feature type="short sequence motif" description="GXSXG" evidence="4">
    <location>
        <begin position="771"/>
        <end position="775"/>
    </location>
</feature>
<organism evidence="7">
    <name type="scientific">Odontella aurita</name>
    <dbReference type="NCBI Taxonomy" id="265563"/>
    <lineage>
        <taxon>Eukaryota</taxon>
        <taxon>Sar</taxon>
        <taxon>Stramenopiles</taxon>
        <taxon>Ochrophyta</taxon>
        <taxon>Bacillariophyta</taxon>
        <taxon>Mediophyceae</taxon>
        <taxon>Biddulphiophycidae</taxon>
        <taxon>Eupodiscales</taxon>
        <taxon>Odontellaceae</taxon>
        <taxon>Odontella</taxon>
    </lineage>
</organism>
<feature type="active site" description="Proton acceptor" evidence="4">
    <location>
        <position position="962"/>
    </location>
</feature>
<feature type="region of interest" description="Disordered" evidence="5">
    <location>
        <begin position="200"/>
        <end position="233"/>
    </location>
</feature>
<dbReference type="GO" id="GO:0004620">
    <property type="term" value="F:phospholipase activity"/>
    <property type="evidence" value="ECO:0007669"/>
    <property type="project" value="TreeGrafter"/>
</dbReference>
<feature type="region of interest" description="Disordered" evidence="5">
    <location>
        <begin position="397"/>
        <end position="435"/>
    </location>
</feature>
<dbReference type="PROSITE" id="PS51635">
    <property type="entry name" value="PNPLA"/>
    <property type="match status" value="1"/>
</dbReference>
<dbReference type="Pfam" id="PF01734">
    <property type="entry name" value="Patatin"/>
    <property type="match status" value="1"/>
</dbReference>
<dbReference type="GO" id="GO:0016020">
    <property type="term" value="C:membrane"/>
    <property type="evidence" value="ECO:0007669"/>
    <property type="project" value="TreeGrafter"/>
</dbReference>
<feature type="region of interest" description="Disordered" evidence="5">
    <location>
        <begin position="1"/>
        <end position="51"/>
    </location>
</feature>
<accession>A0A7S4NEI0</accession>
<reference evidence="7" key="1">
    <citation type="submission" date="2021-01" db="EMBL/GenBank/DDBJ databases">
        <authorList>
            <person name="Corre E."/>
            <person name="Pelletier E."/>
            <person name="Niang G."/>
            <person name="Scheremetjew M."/>
            <person name="Finn R."/>
            <person name="Kale V."/>
            <person name="Holt S."/>
            <person name="Cochrane G."/>
            <person name="Meng A."/>
            <person name="Brown T."/>
            <person name="Cohen L."/>
        </authorList>
    </citation>
    <scope>NUCLEOTIDE SEQUENCE</scope>
    <source>
        <strain evidence="7">Isolate 1302-5</strain>
    </source>
</reference>
<dbReference type="GO" id="GO:0016042">
    <property type="term" value="P:lipid catabolic process"/>
    <property type="evidence" value="ECO:0007669"/>
    <property type="project" value="UniProtKB-UniRule"/>
</dbReference>
<evidence type="ECO:0000313" key="7">
    <source>
        <dbReference type="EMBL" id="CAE2281476.1"/>
    </source>
</evidence>
<dbReference type="AlphaFoldDB" id="A0A7S4NEI0"/>
<evidence type="ECO:0000256" key="3">
    <source>
        <dbReference type="ARBA" id="ARBA00023098"/>
    </source>
</evidence>